<dbReference type="AlphaFoldDB" id="A0A8H6GH48"/>
<gene>
    <name evidence="9" type="ORF">HZS61_003233</name>
</gene>
<dbReference type="Gene3D" id="3.30.200.20">
    <property type="entry name" value="Phosphorylase Kinase, domain 1"/>
    <property type="match status" value="1"/>
</dbReference>
<evidence type="ECO:0000259" key="8">
    <source>
        <dbReference type="PROSITE" id="PS50011"/>
    </source>
</evidence>
<dbReference type="Gene3D" id="1.10.510.10">
    <property type="entry name" value="Transferase(Phosphotransferase) domain 1"/>
    <property type="match status" value="1"/>
</dbReference>
<proteinExistence type="predicted"/>
<feature type="binding site" evidence="6">
    <location>
        <position position="362"/>
    </location>
    <ligand>
        <name>ATP</name>
        <dbReference type="ChEBI" id="CHEBI:30616"/>
    </ligand>
</feature>
<evidence type="ECO:0000256" key="7">
    <source>
        <dbReference type="SAM" id="MobiDB-lite"/>
    </source>
</evidence>
<evidence type="ECO:0000256" key="2">
    <source>
        <dbReference type="ARBA" id="ARBA00022679"/>
    </source>
</evidence>
<dbReference type="GO" id="GO:0005634">
    <property type="term" value="C:nucleus"/>
    <property type="evidence" value="ECO:0007669"/>
    <property type="project" value="TreeGrafter"/>
</dbReference>
<evidence type="ECO:0000256" key="6">
    <source>
        <dbReference type="PROSITE-ProRule" id="PRU10141"/>
    </source>
</evidence>
<evidence type="ECO:0000313" key="9">
    <source>
        <dbReference type="EMBL" id="KAF6517672.1"/>
    </source>
</evidence>
<dbReference type="PANTHER" id="PTHR45646">
    <property type="entry name" value="SERINE/THREONINE-PROTEIN KINASE DOA-RELATED"/>
    <property type="match status" value="1"/>
</dbReference>
<dbReference type="PROSITE" id="PS00108">
    <property type="entry name" value="PROTEIN_KINASE_ST"/>
    <property type="match status" value="1"/>
</dbReference>
<accession>A0A8H6GH48</accession>
<dbReference type="InterPro" id="IPR000719">
    <property type="entry name" value="Prot_kinase_dom"/>
</dbReference>
<comment type="caution">
    <text evidence="9">The sequence shown here is derived from an EMBL/GenBank/DDBJ whole genome shotgun (WGS) entry which is preliminary data.</text>
</comment>
<dbReference type="InterPro" id="IPR011009">
    <property type="entry name" value="Kinase-like_dom_sf"/>
</dbReference>
<organism evidence="9 10">
    <name type="scientific">Fusarium oxysporum f. sp. conglutinans</name>
    <dbReference type="NCBI Taxonomy" id="100902"/>
    <lineage>
        <taxon>Eukaryota</taxon>
        <taxon>Fungi</taxon>
        <taxon>Dikarya</taxon>
        <taxon>Ascomycota</taxon>
        <taxon>Pezizomycotina</taxon>
        <taxon>Sordariomycetes</taxon>
        <taxon>Hypocreomycetidae</taxon>
        <taxon>Hypocreales</taxon>
        <taxon>Nectriaceae</taxon>
        <taxon>Fusarium</taxon>
        <taxon>Fusarium oxysporum species complex</taxon>
    </lineage>
</organism>
<dbReference type="PROSITE" id="PS50011">
    <property type="entry name" value="PROTEIN_KINASE_DOM"/>
    <property type="match status" value="1"/>
</dbReference>
<keyword evidence="2" id="KW-0808">Transferase</keyword>
<keyword evidence="4" id="KW-0418">Kinase</keyword>
<dbReference type="GO" id="GO:0005524">
    <property type="term" value="F:ATP binding"/>
    <property type="evidence" value="ECO:0007669"/>
    <property type="project" value="UniProtKB-UniRule"/>
</dbReference>
<evidence type="ECO:0000256" key="3">
    <source>
        <dbReference type="ARBA" id="ARBA00022741"/>
    </source>
</evidence>
<dbReference type="InterPro" id="IPR008271">
    <property type="entry name" value="Ser/Thr_kinase_AS"/>
</dbReference>
<keyword evidence="5 6" id="KW-0067">ATP-binding</keyword>
<dbReference type="EMBL" id="JACDXP010000011">
    <property type="protein sequence ID" value="KAF6517672.1"/>
    <property type="molecule type" value="Genomic_DNA"/>
</dbReference>
<evidence type="ECO:0000256" key="5">
    <source>
        <dbReference type="ARBA" id="ARBA00022840"/>
    </source>
</evidence>
<dbReference type="Pfam" id="PF00069">
    <property type="entry name" value="Pkinase"/>
    <property type="match status" value="1"/>
</dbReference>
<feature type="compositionally biased region" description="Basic and acidic residues" evidence="7">
    <location>
        <begin position="78"/>
        <end position="87"/>
    </location>
</feature>
<dbReference type="PROSITE" id="PS00107">
    <property type="entry name" value="PROTEIN_KINASE_ATP"/>
    <property type="match status" value="1"/>
</dbReference>
<dbReference type="SMART" id="SM00220">
    <property type="entry name" value="S_TKc"/>
    <property type="match status" value="1"/>
</dbReference>
<dbReference type="PANTHER" id="PTHR45646:SF11">
    <property type="entry name" value="SERINE_THREONINE-PROTEIN KINASE DOA"/>
    <property type="match status" value="1"/>
</dbReference>
<reference evidence="9 10" key="1">
    <citation type="journal article" date="2020" name="bioRxiv">
        <title>A chromosome-scale genome assembly for the Fusarium oxysporum strain Fo5176 to establish a model Arabidopsis-fungal pathosystem.</title>
        <authorList>
            <person name="Fokkens L."/>
            <person name="Guo L."/>
            <person name="Dora S."/>
            <person name="Wang B."/>
            <person name="Ye K."/>
            <person name="Sanchez-Rodriguez C."/>
            <person name="Croll D."/>
        </authorList>
    </citation>
    <scope>NUCLEOTIDE SEQUENCE [LARGE SCALE GENOMIC DNA]</scope>
    <source>
        <strain evidence="9 10">Fo5176</strain>
    </source>
</reference>
<dbReference type="InterPro" id="IPR051175">
    <property type="entry name" value="CLK_kinases"/>
</dbReference>
<feature type="compositionally biased region" description="Basic and acidic residues" evidence="7">
    <location>
        <begin position="221"/>
        <end position="230"/>
    </location>
</feature>
<dbReference type="GO" id="GO:0043484">
    <property type="term" value="P:regulation of RNA splicing"/>
    <property type="evidence" value="ECO:0007669"/>
    <property type="project" value="TreeGrafter"/>
</dbReference>
<sequence>MHDYKDTIFKLVGRFNIQGGVMKQAFATNLLRENGLQPFNDKKHREEQIGILVISEAEYNKPSHFVEPKTVCVDDKDARDDDKKYLDSECQDDDYEEGDGDDESDDDEPDDDESDVDESDDDEPPGYEYEDDEESEDEAYWKKAYKHESEDEESEDEAYWNKAYKGGWHETVMLQWLFDLRDRKNGEKHNVELLSSTGRTESSIRIPPRQIVPATPPLPGRRTERAREGDENLDPALSTIIPNTLPSNSQDKVTTAIVEPVCTGQYAPVDAYNRVVERPRVLCTDKTSPSPPKRAGEVDVKFIPVPRYVDEYGNYIVVPNAKLTEMFEVVGSIGEGAYGRVVKARIVVEGDDTVSNKFVAIKISALGKECSDAARNELRILETLKMHDEKNQNQCIHAQMCFEYRGHICMVMDLLGQSTYEFLKKNKCAPYPDSQIQSFARQLFNSVAFLHDLGLVHADIKPQNIVLCDVTSCILPYNRLRPSSSPVRFGEGRYAAERRVLVNTEVRLIDFGLATFLDESPSYFHSTPAYSAPETWLYHQASFSHDIWSIGCTLVEFFTGDLLFKTSDMLEYLAMIEAIAGLKIEEEIAWITDAKFRGILSALLPNAMQEPRKKVEKMKMKHLDQIIPGNNAFLKNFADLLKRIFVLNPNHRITAKQALQHPFLVEEAQPDDGPVAAEIH</sequence>
<dbReference type="SUPFAM" id="SSF56112">
    <property type="entry name" value="Protein kinase-like (PK-like)"/>
    <property type="match status" value="1"/>
</dbReference>
<feature type="compositionally biased region" description="Acidic residues" evidence="7">
    <location>
        <begin position="89"/>
        <end position="138"/>
    </location>
</feature>
<name>A0A8H6GH48_FUSOX</name>
<feature type="region of interest" description="Disordered" evidence="7">
    <location>
        <begin position="78"/>
        <end position="139"/>
    </location>
</feature>
<feature type="domain" description="Protein kinase" evidence="8">
    <location>
        <begin position="327"/>
        <end position="664"/>
    </location>
</feature>
<keyword evidence="3 6" id="KW-0547">Nucleotide-binding</keyword>
<dbReference type="Proteomes" id="UP000593570">
    <property type="component" value="Unassembled WGS sequence"/>
</dbReference>
<evidence type="ECO:0000313" key="10">
    <source>
        <dbReference type="Proteomes" id="UP000593570"/>
    </source>
</evidence>
<protein>
    <recommendedName>
        <fullName evidence="8">Protein kinase domain-containing protein</fullName>
    </recommendedName>
</protein>
<keyword evidence="1" id="KW-0723">Serine/threonine-protein kinase</keyword>
<evidence type="ECO:0000256" key="1">
    <source>
        <dbReference type="ARBA" id="ARBA00022527"/>
    </source>
</evidence>
<dbReference type="InterPro" id="IPR017441">
    <property type="entry name" value="Protein_kinase_ATP_BS"/>
</dbReference>
<dbReference type="GO" id="GO:0004674">
    <property type="term" value="F:protein serine/threonine kinase activity"/>
    <property type="evidence" value="ECO:0007669"/>
    <property type="project" value="UniProtKB-KW"/>
</dbReference>
<feature type="region of interest" description="Disordered" evidence="7">
    <location>
        <begin position="209"/>
        <end position="230"/>
    </location>
</feature>
<evidence type="ECO:0000256" key="4">
    <source>
        <dbReference type="ARBA" id="ARBA00022777"/>
    </source>
</evidence>